<evidence type="ECO:0000256" key="1">
    <source>
        <dbReference type="SAM" id="MobiDB-lite"/>
    </source>
</evidence>
<reference evidence="3" key="2">
    <citation type="submission" date="2021-12" db="EMBL/GenBank/DDBJ databases">
        <title>Resequencing data analysis of finger millet.</title>
        <authorList>
            <person name="Hatakeyama M."/>
            <person name="Aluri S."/>
            <person name="Balachadran M.T."/>
            <person name="Sivarajan S.R."/>
            <person name="Poveda L."/>
            <person name="Shimizu-Inatsugi R."/>
            <person name="Schlapbach R."/>
            <person name="Sreeman S.M."/>
            <person name="Shimizu K.K."/>
        </authorList>
    </citation>
    <scope>NUCLEOTIDE SEQUENCE</scope>
</reference>
<dbReference type="AlphaFoldDB" id="A0AAV5F371"/>
<dbReference type="EMBL" id="BQKI01000081">
    <property type="protein sequence ID" value="GJN29390.1"/>
    <property type="molecule type" value="Genomic_DNA"/>
</dbReference>
<dbReference type="PANTHER" id="PTHR36369">
    <property type="entry name" value="TRANSMEMBRANE PROTEIN"/>
    <property type="match status" value="1"/>
</dbReference>
<protein>
    <submittedName>
        <fullName evidence="3">Uncharacterized protein</fullName>
    </submittedName>
</protein>
<comment type="caution">
    <text evidence="3">The sequence shown here is derived from an EMBL/GenBank/DDBJ whole genome shotgun (WGS) entry which is preliminary data.</text>
</comment>
<dbReference type="PANTHER" id="PTHR36369:SF3">
    <property type="entry name" value="OS06G0196200 PROTEIN"/>
    <property type="match status" value="1"/>
</dbReference>
<sequence length="207" mass="21747">MDVLEHPLEAVAFRLCSLPFPDASAASGAAAWTCLAAVLAAAAAAGLWRLRSSTPASGTEALKALELEAYKAKELQLDTTRSSLDSAASTMSPAASSPKERYTACYYRDSGRVGCCDVDDDEGDKYEEDEAGAEEQDEHDGDGVYQTSAATDPFGPTAVELGGRYRSPTAALARSSSVVRLWDEAVDAGVTASPRRRSRVVGTVAAF</sequence>
<evidence type="ECO:0000256" key="2">
    <source>
        <dbReference type="SAM" id="Phobius"/>
    </source>
</evidence>
<feature type="region of interest" description="Disordered" evidence="1">
    <location>
        <begin position="119"/>
        <end position="151"/>
    </location>
</feature>
<evidence type="ECO:0000313" key="3">
    <source>
        <dbReference type="EMBL" id="GJN29390.1"/>
    </source>
</evidence>
<feature type="compositionally biased region" description="Acidic residues" evidence="1">
    <location>
        <begin position="119"/>
        <end position="140"/>
    </location>
</feature>
<reference evidence="3" key="1">
    <citation type="journal article" date="2018" name="DNA Res.">
        <title>Multiple hybrid de novo genome assembly of finger millet, an orphan allotetraploid crop.</title>
        <authorList>
            <person name="Hatakeyama M."/>
            <person name="Aluri S."/>
            <person name="Balachadran M.T."/>
            <person name="Sivarajan S.R."/>
            <person name="Patrignani A."/>
            <person name="Gruter S."/>
            <person name="Poveda L."/>
            <person name="Shimizu-Inatsugi R."/>
            <person name="Baeten J."/>
            <person name="Francoijs K.J."/>
            <person name="Nataraja K.N."/>
            <person name="Reddy Y.A.N."/>
            <person name="Phadnis S."/>
            <person name="Ravikumar R.L."/>
            <person name="Schlapbach R."/>
            <person name="Sreeman S.M."/>
            <person name="Shimizu K.K."/>
        </authorList>
    </citation>
    <scope>NUCLEOTIDE SEQUENCE</scope>
</reference>
<evidence type="ECO:0000313" key="4">
    <source>
        <dbReference type="Proteomes" id="UP001054889"/>
    </source>
</evidence>
<accession>A0AAV5F371</accession>
<gene>
    <name evidence="3" type="primary">gb17614</name>
    <name evidence="3" type="ORF">PR202_gb17614</name>
</gene>
<feature type="transmembrane region" description="Helical" evidence="2">
    <location>
        <begin position="29"/>
        <end position="48"/>
    </location>
</feature>
<keyword evidence="2" id="KW-1133">Transmembrane helix</keyword>
<organism evidence="3 4">
    <name type="scientific">Eleusine coracana subsp. coracana</name>
    <dbReference type="NCBI Taxonomy" id="191504"/>
    <lineage>
        <taxon>Eukaryota</taxon>
        <taxon>Viridiplantae</taxon>
        <taxon>Streptophyta</taxon>
        <taxon>Embryophyta</taxon>
        <taxon>Tracheophyta</taxon>
        <taxon>Spermatophyta</taxon>
        <taxon>Magnoliopsida</taxon>
        <taxon>Liliopsida</taxon>
        <taxon>Poales</taxon>
        <taxon>Poaceae</taxon>
        <taxon>PACMAD clade</taxon>
        <taxon>Chloridoideae</taxon>
        <taxon>Cynodonteae</taxon>
        <taxon>Eleusininae</taxon>
        <taxon>Eleusine</taxon>
    </lineage>
</organism>
<keyword evidence="2" id="KW-0812">Transmembrane</keyword>
<dbReference type="Proteomes" id="UP001054889">
    <property type="component" value="Unassembled WGS sequence"/>
</dbReference>
<keyword evidence="2" id="KW-0472">Membrane</keyword>
<name>A0AAV5F371_ELECO</name>
<proteinExistence type="predicted"/>
<keyword evidence="4" id="KW-1185">Reference proteome</keyword>